<dbReference type="PROSITE" id="PS50157">
    <property type="entry name" value="ZINC_FINGER_C2H2_2"/>
    <property type="match status" value="5"/>
</dbReference>
<evidence type="ECO:0000313" key="4">
    <source>
        <dbReference type="EMBL" id="KAK9702743.1"/>
    </source>
</evidence>
<dbReference type="SUPFAM" id="SSF57667">
    <property type="entry name" value="beta-beta-alpha zinc fingers"/>
    <property type="match status" value="2"/>
</dbReference>
<feature type="domain" description="C2H2-type" evidence="3">
    <location>
        <begin position="811"/>
        <end position="833"/>
    </location>
</feature>
<comment type="caution">
    <text evidence="4">The sequence shown here is derived from an EMBL/GenBank/DDBJ whole genome shotgun (WGS) entry which is preliminary data.</text>
</comment>
<dbReference type="InterPro" id="IPR013087">
    <property type="entry name" value="Znf_C2H2_type"/>
</dbReference>
<keyword evidence="1" id="KW-0863">Zinc-finger</keyword>
<dbReference type="EMBL" id="JASPKY010000384">
    <property type="protein sequence ID" value="KAK9702743.1"/>
    <property type="molecule type" value="Genomic_DNA"/>
</dbReference>
<sequence length="842" mass="96694">MSTLTAGKNFKRNPNVSKWNILFEREGKQWMSVRPQEGTEVYTCYACRELFGSKSSFLDHVNRFTIVLHFICNACGDNEGTPFYNPCSLLLHSRGHYSPFGGQINLDNIKVSCLPFGLIGFPPHSNIPMYYNIREEPSNGIIVNTRFYTPVRTNRGKNLITMMPTVLLFYHYKLNGTPPASLVLKQICINVPKCAFVRLENNTMTTNVVTTAGIAKKIITQQEPVININENTIQNFLNEESTECNIQLDDGGSDNSAEINGMKDICPSTNNNSNNITEKEVTNNSVNIKELETPTVRVKEELDSDVSNESSPETSAETLNKTNDASYVKLKESECPECHMSIPQEKEISSHFTSLAPLRDAYLCDICKYIAPTACSFTAHQRLHDRQPPFVCPECGKDFTDNMSLLDHLEDVCFHLAKQVRLKCPKKNCCKVFAQLSTFMTHFEVHIQTLNKCTMCDETYYGVRDFVEHGQTVHQQVVPVELIYKCTICKHSALEADNFKQHVNWHCIDNTLRVYVYICKFCRNFFRSGLTYATHLMRCSKKELTIEELRRLKKCNTAVVCLHCNYVVRLITTLPDCPRCGKNMNITYVTEKETVPVAQNITTDICTTINSNNTNINNNSDNSRTIKCILCYKDLVVSEAHLHDCPYRYPQVVLTFEDENIQRILSIKRETPEAASKFEINSKKKRRKSTTSPLLIKHKRAADVELRLDQPIPFEGTYVCRVCDYRDSDRTSFHEHIRQHRNVSTSYQCMECGECFVVKPSFHKHLMYFHRISNVDDYVRENECVDESAISELRKYMRLESGEINDDVEENQCKVCLKQFDDSLELNKHFRVHGMAFLQNNK</sequence>
<evidence type="ECO:0000256" key="1">
    <source>
        <dbReference type="PROSITE-ProRule" id="PRU00042"/>
    </source>
</evidence>
<feature type="domain" description="C2H2-type" evidence="3">
    <location>
        <begin position="422"/>
        <end position="446"/>
    </location>
</feature>
<dbReference type="AlphaFoldDB" id="A0AAW1JG08"/>
<dbReference type="PROSITE" id="PS00028">
    <property type="entry name" value="ZINC_FINGER_C2H2_1"/>
    <property type="match status" value="4"/>
</dbReference>
<evidence type="ECO:0000313" key="5">
    <source>
        <dbReference type="Proteomes" id="UP001458880"/>
    </source>
</evidence>
<dbReference type="InterPro" id="IPR036236">
    <property type="entry name" value="Znf_C2H2_sf"/>
</dbReference>
<dbReference type="Gene3D" id="3.30.160.60">
    <property type="entry name" value="Classic Zinc Finger"/>
    <property type="match status" value="2"/>
</dbReference>
<accession>A0AAW1JG08</accession>
<dbReference type="Proteomes" id="UP001458880">
    <property type="component" value="Unassembled WGS sequence"/>
</dbReference>
<dbReference type="SMART" id="SM00355">
    <property type="entry name" value="ZnF_C2H2"/>
    <property type="match status" value="11"/>
</dbReference>
<keyword evidence="5" id="KW-1185">Reference proteome</keyword>
<organism evidence="4 5">
    <name type="scientific">Popillia japonica</name>
    <name type="common">Japanese beetle</name>
    <dbReference type="NCBI Taxonomy" id="7064"/>
    <lineage>
        <taxon>Eukaryota</taxon>
        <taxon>Metazoa</taxon>
        <taxon>Ecdysozoa</taxon>
        <taxon>Arthropoda</taxon>
        <taxon>Hexapoda</taxon>
        <taxon>Insecta</taxon>
        <taxon>Pterygota</taxon>
        <taxon>Neoptera</taxon>
        <taxon>Endopterygota</taxon>
        <taxon>Coleoptera</taxon>
        <taxon>Polyphaga</taxon>
        <taxon>Scarabaeiformia</taxon>
        <taxon>Scarabaeidae</taxon>
        <taxon>Rutelinae</taxon>
        <taxon>Popillia</taxon>
    </lineage>
</organism>
<proteinExistence type="predicted"/>
<reference evidence="4 5" key="1">
    <citation type="journal article" date="2024" name="BMC Genomics">
        <title>De novo assembly and annotation of Popillia japonica's genome with initial clues to its potential as an invasive pest.</title>
        <authorList>
            <person name="Cucini C."/>
            <person name="Boschi S."/>
            <person name="Funari R."/>
            <person name="Cardaioli E."/>
            <person name="Iannotti N."/>
            <person name="Marturano G."/>
            <person name="Paoli F."/>
            <person name="Bruttini M."/>
            <person name="Carapelli A."/>
            <person name="Frati F."/>
            <person name="Nardi F."/>
        </authorList>
    </citation>
    <scope>NUCLEOTIDE SEQUENCE [LARGE SCALE GENOMIC DNA]</scope>
    <source>
        <strain evidence="4">DMR45628</strain>
    </source>
</reference>
<feature type="domain" description="C2H2-type" evidence="3">
    <location>
        <begin position="362"/>
        <end position="389"/>
    </location>
</feature>
<name>A0AAW1JG08_POPJA</name>
<dbReference type="InterPro" id="IPR045914">
    <property type="entry name" value="Zn532-like"/>
</dbReference>
<keyword evidence="1" id="KW-0862">Zinc</keyword>
<dbReference type="GO" id="GO:0008270">
    <property type="term" value="F:zinc ion binding"/>
    <property type="evidence" value="ECO:0007669"/>
    <property type="project" value="UniProtKB-KW"/>
</dbReference>
<evidence type="ECO:0000259" key="3">
    <source>
        <dbReference type="PROSITE" id="PS50157"/>
    </source>
</evidence>
<dbReference type="PANTHER" id="PTHR47222:SF5">
    <property type="entry name" value="LOW QUALITY PROTEIN: ZINC FINGER PROTEIN 532-LIKE"/>
    <property type="match status" value="1"/>
</dbReference>
<feature type="domain" description="C2H2-type" evidence="3">
    <location>
        <begin position="747"/>
        <end position="770"/>
    </location>
</feature>
<dbReference type="Pfam" id="PF00096">
    <property type="entry name" value="zf-C2H2"/>
    <property type="match status" value="1"/>
</dbReference>
<feature type="compositionally biased region" description="Polar residues" evidence="2">
    <location>
        <begin position="305"/>
        <end position="323"/>
    </location>
</feature>
<evidence type="ECO:0000256" key="2">
    <source>
        <dbReference type="SAM" id="MobiDB-lite"/>
    </source>
</evidence>
<keyword evidence="1" id="KW-0479">Metal-binding</keyword>
<protein>
    <recommendedName>
        <fullName evidence="3">C2H2-type domain-containing protein</fullName>
    </recommendedName>
</protein>
<feature type="domain" description="C2H2-type" evidence="3">
    <location>
        <begin position="390"/>
        <end position="420"/>
    </location>
</feature>
<gene>
    <name evidence="4" type="ORF">QE152_g29743</name>
</gene>
<feature type="region of interest" description="Disordered" evidence="2">
    <location>
        <begin position="300"/>
        <end position="323"/>
    </location>
</feature>
<dbReference type="PANTHER" id="PTHR47222">
    <property type="entry name" value="ZINC FINGER PROTEIN 532-RELATED"/>
    <property type="match status" value="1"/>
</dbReference>